<sequence>MRHSADSDIKNRLVEPTPMIAEVMRLMASGVEKDQVAVELSRIFYVDIDLLNAVLRAMDKREQVLQGLKRAALEKRKAQEATLPDRKAAAA</sequence>
<dbReference type="EMBL" id="AMSI01000003">
    <property type="protein sequence ID" value="EKF43520.1"/>
    <property type="molecule type" value="Genomic_DNA"/>
</dbReference>
<protein>
    <submittedName>
        <fullName evidence="1">Uncharacterized protein</fullName>
    </submittedName>
</protein>
<dbReference type="AlphaFoldDB" id="K2NW03"/>
<evidence type="ECO:0000313" key="1">
    <source>
        <dbReference type="EMBL" id="EKF43520.1"/>
    </source>
</evidence>
<dbReference type="Proteomes" id="UP000007374">
    <property type="component" value="Unassembled WGS sequence"/>
</dbReference>
<accession>K2NW03</accession>
<name>K2NW03_9HYPH</name>
<keyword evidence="2" id="KW-1185">Reference proteome</keyword>
<comment type="caution">
    <text evidence="1">The sequence shown here is derived from an EMBL/GenBank/DDBJ whole genome shotgun (WGS) entry which is preliminary data.</text>
</comment>
<reference evidence="1 2" key="1">
    <citation type="journal article" date="2012" name="J. Bacteriol.">
        <title>Genome Sequence of Nitratireductor indicus Type Strain C115.</title>
        <authorList>
            <person name="Lai Q."/>
            <person name="Li G."/>
            <person name="Yu Z."/>
            <person name="Shao Z."/>
        </authorList>
    </citation>
    <scope>NUCLEOTIDE SEQUENCE [LARGE SCALE GENOMIC DNA]</scope>
    <source>
        <strain evidence="1 2">C115</strain>
    </source>
</reference>
<organism evidence="1 2">
    <name type="scientific">Nitratireductor indicus C115</name>
    <dbReference type="NCBI Taxonomy" id="1231190"/>
    <lineage>
        <taxon>Bacteria</taxon>
        <taxon>Pseudomonadati</taxon>
        <taxon>Pseudomonadota</taxon>
        <taxon>Alphaproteobacteria</taxon>
        <taxon>Hyphomicrobiales</taxon>
        <taxon>Phyllobacteriaceae</taxon>
        <taxon>Nitratireductor</taxon>
    </lineage>
</organism>
<proteinExistence type="predicted"/>
<evidence type="ECO:0000313" key="2">
    <source>
        <dbReference type="Proteomes" id="UP000007374"/>
    </source>
</evidence>
<gene>
    <name evidence="1" type="ORF">NA8A_05793</name>
</gene>
<dbReference type="OrthoDB" id="8030628at2"/>
<dbReference type="STRING" id="721133.SAMN05216176_101145"/>
<dbReference type="PATRIC" id="fig|1231190.3.peg.1219"/>